<evidence type="ECO:0000256" key="1">
    <source>
        <dbReference type="SAM" id="SignalP"/>
    </source>
</evidence>
<dbReference type="PROSITE" id="PS51257">
    <property type="entry name" value="PROKAR_LIPOPROTEIN"/>
    <property type="match status" value="1"/>
</dbReference>
<dbReference type="Proteomes" id="UP001168613">
    <property type="component" value="Unassembled WGS sequence"/>
</dbReference>
<name>A0ABT8ELB1_9BURK</name>
<dbReference type="RefSeq" id="WP_266122920.1">
    <property type="nucleotide sequence ID" value="NZ_JAJHNU010000003.1"/>
</dbReference>
<comment type="caution">
    <text evidence="2">The sequence shown here is derived from an EMBL/GenBank/DDBJ whole genome shotgun (WGS) entry which is preliminary data.</text>
</comment>
<evidence type="ECO:0000313" key="2">
    <source>
        <dbReference type="EMBL" id="MDN4122077.1"/>
    </source>
</evidence>
<gene>
    <name evidence="2" type="ORF">LMS43_12330</name>
</gene>
<evidence type="ECO:0008006" key="4">
    <source>
        <dbReference type="Google" id="ProtNLM"/>
    </source>
</evidence>
<reference evidence="2" key="1">
    <citation type="submission" date="2021-11" db="EMBL/GenBank/DDBJ databases">
        <title>Draft genome sequence of Alcaligenes endophyticus type strain CCUG 75668T.</title>
        <authorList>
            <person name="Salva-Serra F."/>
            <person name="Duran R.E."/>
            <person name="Seeger M."/>
            <person name="Moore E.R.B."/>
            <person name="Jaen-Luchoro D."/>
        </authorList>
    </citation>
    <scope>NUCLEOTIDE SEQUENCE</scope>
    <source>
        <strain evidence="2">CCUG 75668</strain>
    </source>
</reference>
<dbReference type="EMBL" id="JAJHNU010000003">
    <property type="protein sequence ID" value="MDN4122077.1"/>
    <property type="molecule type" value="Genomic_DNA"/>
</dbReference>
<proteinExistence type="predicted"/>
<organism evidence="2 3">
    <name type="scientific">Alcaligenes endophyticus</name>
    <dbReference type="NCBI Taxonomy" id="1929088"/>
    <lineage>
        <taxon>Bacteria</taxon>
        <taxon>Pseudomonadati</taxon>
        <taxon>Pseudomonadota</taxon>
        <taxon>Betaproteobacteria</taxon>
        <taxon>Burkholderiales</taxon>
        <taxon>Alcaligenaceae</taxon>
        <taxon>Alcaligenes</taxon>
    </lineage>
</organism>
<feature type="chain" id="PRO_5045723228" description="Lipoprotein" evidence="1">
    <location>
        <begin position="33"/>
        <end position="145"/>
    </location>
</feature>
<accession>A0ABT8ELB1</accession>
<evidence type="ECO:0000313" key="3">
    <source>
        <dbReference type="Proteomes" id="UP001168613"/>
    </source>
</evidence>
<sequence>MGRGRKAFIRRLIRLNAASVLCGLLMACSTYGSSFEPKGLTLLIPGVSTQAHAEDYLRGPAFNTYRQLDGSQTAVWLQRNTLATDAIYFNQELWLQFDAQGRFVRVVKRENIPLIYKEQEAPRPTGSITVESPDSDMITIHPVTR</sequence>
<protein>
    <recommendedName>
        <fullName evidence="4">Lipoprotein</fullName>
    </recommendedName>
</protein>
<keyword evidence="1" id="KW-0732">Signal</keyword>
<keyword evidence="3" id="KW-1185">Reference proteome</keyword>
<feature type="signal peptide" evidence="1">
    <location>
        <begin position="1"/>
        <end position="32"/>
    </location>
</feature>